<proteinExistence type="predicted"/>
<accession>A0A0N8NT88</accession>
<feature type="domain" description="DUF6487" evidence="1">
    <location>
        <begin position="3"/>
        <end position="70"/>
    </location>
</feature>
<evidence type="ECO:0000313" key="2">
    <source>
        <dbReference type="EMBL" id="KPU44152.1"/>
    </source>
</evidence>
<dbReference type="AlphaFoldDB" id="A0A0N8NT88"/>
<gene>
    <name evidence="2" type="ORF">OXPF_23200</name>
</gene>
<dbReference type="OrthoDB" id="384892at2"/>
<sequence length="80" mass="9149">MNCPYCGMDMEAGVIQSPHEINWLPKKHFFGRAEFHKGSIILSEFSYLRGSAAKAYLCRNCEKIVIDYKDGSCDLNKKNE</sequence>
<dbReference type="InterPro" id="IPR045504">
    <property type="entry name" value="DUF6487"/>
</dbReference>
<reference evidence="2 3" key="1">
    <citation type="submission" date="2015-09" db="EMBL/GenBank/DDBJ databases">
        <title>Genome sequence of Oxobacter pfennigii DSM 3222.</title>
        <authorList>
            <person name="Poehlein A."/>
            <person name="Bengelsdorf F.R."/>
            <person name="Schiel-Bengelsdorf B."/>
            <person name="Duerre P."/>
            <person name="Daniel R."/>
        </authorList>
    </citation>
    <scope>NUCLEOTIDE SEQUENCE [LARGE SCALE GENOMIC DNA]</scope>
    <source>
        <strain evidence="2 3">DSM 3222</strain>
    </source>
</reference>
<evidence type="ECO:0000313" key="3">
    <source>
        <dbReference type="Proteomes" id="UP000050326"/>
    </source>
</evidence>
<dbReference type="RefSeq" id="WP_054875347.1">
    <property type="nucleotide sequence ID" value="NZ_LKET01000032.1"/>
</dbReference>
<dbReference type="EMBL" id="LKET01000032">
    <property type="protein sequence ID" value="KPU44152.1"/>
    <property type="molecule type" value="Genomic_DNA"/>
</dbReference>
<protein>
    <recommendedName>
        <fullName evidence="1">DUF6487 domain-containing protein</fullName>
    </recommendedName>
</protein>
<organism evidence="2 3">
    <name type="scientific">Oxobacter pfennigii</name>
    <dbReference type="NCBI Taxonomy" id="36849"/>
    <lineage>
        <taxon>Bacteria</taxon>
        <taxon>Bacillati</taxon>
        <taxon>Bacillota</taxon>
        <taxon>Clostridia</taxon>
        <taxon>Eubacteriales</taxon>
        <taxon>Clostridiaceae</taxon>
        <taxon>Oxobacter</taxon>
    </lineage>
</organism>
<comment type="caution">
    <text evidence="2">The sequence shown here is derived from an EMBL/GenBank/DDBJ whole genome shotgun (WGS) entry which is preliminary data.</text>
</comment>
<evidence type="ECO:0000259" key="1">
    <source>
        <dbReference type="Pfam" id="PF20097"/>
    </source>
</evidence>
<name>A0A0N8NT88_9CLOT</name>
<dbReference type="Pfam" id="PF20097">
    <property type="entry name" value="DUF6487"/>
    <property type="match status" value="1"/>
</dbReference>
<dbReference type="STRING" id="36849.OXPF_23200"/>
<dbReference type="Proteomes" id="UP000050326">
    <property type="component" value="Unassembled WGS sequence"/>
</dbReference>
<keyword evidence="3" id="KW-1185">Reference proteome</keyword>